<gene>
    <name evidence="3" type="ORF">D5S18_05090</name>
</gene>
<accession>A0A3A4KG68</accession>
<organism evidence="3 4">
    <name type="scientific">Nocardia panacis</name>
    <dbReference type="NCBI Taxonomy" id="2340916"/>
    <lineage>
        <taxon>Bacteria</taxon>
        <taxon>Bacillati</taxon>
        <taxon>Actinomycetota</taxon>
        <taxon>Actinomycetes</taxon>
        <taxon>Mycobacteriales</taxon>
        <taxon>Nocardiaceae</taxon>
        <taxon>Nocardia</taxon>
    </lineage>
</organism>
<dbReference type="OrthoDB" id="5240729at2"/>
<dbReference type="Pfam" id="PF00498">
    <property type="entry name" value="FHA"/>
    <property type="match status" value="1"/>
</dbReference>
<keyword evidence="4" id="KW-1185">Reference proteome</keyword>
<evidence type="ECO:0000256" key="1">
    <source>
        <dbReference type="ARBA" id="ARBA00022553"/>
    </source>
</evidence>
<name>A0A3A4KG68_9NOCA</name>
<evidence type="ECO:0000313" key="3">
    <source>
        <dbReference type="EMBL" id="RJO78294.1"/>
    </source>
</evidence>
<dbReference type="Proteomes" id="UP000266677">
    <property type="component" value="Unassembled WGS sequence"/>
</dbReference>
<proteinExistence type="predicted"/>
<feature type="domain" description="FHA" evidence="2">
    <location>
        <begin position="302"/>
        <end position="358"/>
    </location>
</feature>
<dbReference type="Gene3D" id="2.60.200.20">
    <property type="match status" value="1"/>
</dbReference>
<sequence length="402" mass="42069">MAISRWQIPVNDRQVEVLPGGHLVAVVAGVVIVVAHREGGAPTVDSASRRTLVTLSGLVREAAGQQGRGIGRVIARLATGWLMGLAENSVEFGVISPADTGIAVFLHGGVTAVLSWGGRSEVLRGRDAGFTVDRVVAPMPEVGVGILVDGSGREALPERGIHALEAGTVSGSGAVVWFGGASDPAAAPRIHSELLPAQHRDAKSGGVPTDHELAIDGDETAASIPVSREVQLSQPIAASPSGVLVKGFKCARHHLNDPRVSFCAVCGIRMDQLTCVLTDGIRPPLGLLLLDDGNQFVLDNDCVLGREPEHSDAVRLRGARPIRIEDRSGGMSRAHAEIRLIDWDVTVVDGGSTNGTHIRLPGAVEWTRAVPGHPVKLPPGAQVSLGGRLISFDSQHGQVQAR</sequence>
<reference evidence="3 4" key="1">
    <citation type="submission" date="2018-09" db="EMBL/GenBank/DDBJ databases">
        <title>YIM PH21274 draft genome.</title>
        <authorList>
            <person name="Miao C."/>
        </authorList>
    </citation>
    <scope>NUCLEOTIDE SEQUENCE [LARGE SCALE GENOMIC DNA]</scope>
    <source>
        <strain evidence="3 4">YIM PH 21724</strain>
    </source>
</reference>
<dbReference type="InterPro" id="IPR008984">
    <property type="entry name" value="SMAD_FHA_dom_sf"/>
</dbReference>
<dbReference type="EMBL" id="QZFU01000013">
    <property type="protein sequence ID" value="RJO78294.1"/>
    <property type="molecule type" value="Genomic_DNA"/>
</dbReference>
<comment type="caution">
    <text evidence="3">The sequence shown here is derived from an EMBL/GenBank/DDBJ whole genome shotgun (WGS) entry which is preliminary data.</text>
</comment>
<evidence type="ECO:0000259" key="2">
    <source>
        <dbReference type="PROSITE" id="PS50006"/>
    </source>
</evidence>
<keyword evidence="1" id="KW-0597">Phosphoprotein</keyword>
<evidence type="ECO:0000313" key="4">
    <source>
        <dbReference type="Proteomes" id="UP000266677"/>
    </source>
</evidence>
<protein>
    <submittedName>
        <fullName evidence="3">FHA domain-containing protein</fullName>
    </submittedName>
</protein>
<dbReference type="CDD" id="cd00060">
    <property type="entry name" value="FHA"/>
    <property type="match status" value="1"/>
</dbReference>
<dbReference type="PROSITE" id="PS50006">
    <property type="entry name" value="FHA_DOMAIN"/>
    <property type="match status" value="1"/>
</dbReference>
<dbReference type="AlphaFoldDB" id="A0A3A4KG68"/>
<dbReference type="InterPro" id="IPR000253">
    <property type="entry name" value="FHA_dom"/>
</dbReference>
<dbReference type="SUPFAM" id="SSF49879">
    <property type="entry name" value="SMAD/FHA domain"/>
    <property type="match status" value="1"/>
</dbReference>